<comment type="caution">
    <text evidence="4">The sequence shown here is derived from an EMBL/GenBank/DDBJ whole genome shotgun (WGS) entry which is preliminary data.</text>
</comment>
<proteinExistence type="inferred from homology"/>
<dbReference type="Gene3D" id="3.40.50.11790">
    <property type="match status" value="1"/>
</dbReference>
<evidence type="ECO:0000259" key="3">
    <source>
        <dbReference type="Pfam" id="PF17482"/>
    </source>
</evidence>
<evidence type="ECO:0000259" key="2">
    <source>
        <dbReference type="Pfam" id="PF04984"/>
    </source>
</evidence>
<dbReference type="EMBL" id="JADKNH010000007">
    <property type="protein sequence ID" value="MBF4693905.1"/>
    <property type="molecule type" value="Genomic_DNA"/>
</dbReference>
<comment type="similarity">
    <text evidence="1">Belongs to the myoviridae tail sheath protein family.</text>
</comment>
<protein>
    <submittedName>
        <fullName evidence="4">Phage tail sheath subtilisin-like domain-containing protein</fullName>
    </submittedName>
</protein>
<accession>A0ABR9ZTY2</accession>
<feature type="domain" description="Tail sheath protein subtilisin-like" evidence="2">
    <location>
        <begin position="82"/>
        <end position="223"/>
    </location>
</feature>
<evidence type="ECO:0000256" key="1">
    <source>
        <dbReference type="ARBA" id="ARBA00008005"/>
    </source>
</evidence>
<dbReference type="InterPro" id="IPR020287">
    <property type="entry name" value="Tail_sheath_C"/>
</dbReference>
<feature type="domain" description="Tail sheath protein C-terminal" evidence="3">
    <location>
        <begin position="230"/>
        <end position="351"/>
    </location>
</feature>
<dbReference type="Gene3D" id="3.30.1370.220">
    <property type="match status" value="1"/>
</dbReference>
<organism evidence="4 5">
    <name type="scientific">Fusibacter ferrireducens</name>
    <dbReference type="NCBI Taxonomy" id="2785058"/>
    <lineage>
        <taxon>Bacteria</taxon>
        <taxon>Bacillati</taxon>
        <taxon>Bacillota</taxon>
        <taxon>Clostridia</taxon>
        <taxon>Eubacteriales</taxon>
        <taxon>Eubacteriales Family XII. Incertae Sedis</taxon>
        <taxon>Fusibacter</taxon>
    </lineage>
</organism>
<reference evidence="4 5" key="1">
    <citation type="submission" date="2020-11" db="EMBL/GenBank/DDBJ databases">
        <title>Fusibacter basophilias sp. nov.</title>
        <authorList>
            <person name="Qiu D."/>
        </authorList>
    </citation>
    <scope>NUCLEOTIDE SEQUENCE [LARGE SCALE GENOMIC DNA]</scope>
    <source>
        <strain evidence="4 5">Q10-2</strain>
    </source>
</reference>
<gene>
    <name evidence="4" type="ORF">ISU02_12360</name>
</gene>
<dbReference type="InterPro" id="IPR035089">
    <property type="entry name" value="Phage_sheath_subtilisin"/>
</dbReference>
<keyword evidence="5" id="KW-1185">Reference proteome</keyword>
<evidence type="ECO:0000313" key="4">
    <source>
        <dbReference type="EMBL" id="MBF4693905.1"/>
    </source>
</evidence>
<sequence length="353" mass="38188">MGLPGINIIFTKKAAQAIKSGSEGTVALLLKDASVTSGVQYFSLKSIVDMPETLNAINKKSVEDALLGAPSEVKLVVINDGATNYNEGLSYLETIIYNVLTVPNIISDDVSTLAAWAKTQRASGKRFLTVLPQCVGDHEAVINFTTSDIVVGENTYTASQFVARVAGLIAGLPLTVAPTYQVLSEVNDVPHMTKSAADTAVDNGEFILYHDGEKVKVARGVTSLTTITESKPSEYQKIKLVRIYDKVATDIERTIEDNYIGKIQNSYQNKLLLISAINAYLESLEQQNVLDSGKNYAAIDLVSQKTYLKSVGQDVDAMSEQEIKEANTGSNVFIKINVKALDAIEDVSITIIL</sequence>
<dbReference type="Pfam" id="PF04984">
    <property type="entry name" value="Phage_sheath_1"/>
    <property type="match status" value="1"/>
</dbReference>
<dbReference type="Proteomes" id="UP000614200">
    <property type="component" value="Unassembled WGS sequence"/>
</dbReference>
<dbReference type="Pfam" id="PF17482">
    <property type="entry name" value="Phage_sheath_1C"/>
    <property type="match status" value="1"/>
</dbReference>
<evidence type="ECO:0000313" key="5">
    <source>
        <dbReference type="Proteomes" id="UP000614200"/>
    </source>
</evidence>
<name>A0ABR9ZTY2_9FIRM</name>
<dbReference type="RefSeq" id="WP_194702146.1">
    <property type="nucleotide sequence ID" value="NZ_JADKNH010000007.1"/>
</dbReference>